<evidence type="ECO:0000256" key="2">
    <source>
        <dbReference type="ARBA" id="ARBA00023015"/>
    </source>
</evidence>
<evidence type="ECO:0000256" key="4">
    <source>
        <dbReference type="ARBA" id="ARBA00023163"/>
    </source>
</evidence>
<dbReference type="PANTHER" id="PTHR30204">
    <property type="entry name" value="REDOX-CYCLING DRUG-SENSING TRANSCRIPTIONAL ACTIVATOR SOXR"/>
    <property type="match status" value="1"/>
</dbReference>
<organism evidence="6 7">
    <name type="scientific">Fructilactobacillus sanfranciscensis (strain TMW 1.1304)</name>
    <name type="common">Lactobacillus sanfranciscensis</name>
    <dbReference type="NCBI Taxonomy" id="714313"/>
    <lineage>
        <taxon>Bacteria</taxon>
        <taxon>Bacillati</taxon>
        <taxon>Bacillota</taxon>
        <taxon>Bacilli</taxon>
        <taxon>Lactobacillales</taxon>
        <taxon>Lactobacillaceae</taxon>
        <taxon>Fructilactobacillus</taxon>
    </lineage>
</organism>
<dbReference type="InterPro" id="IPR047057">
    <property type="entry name" value="MerR_fam"/>
</dbReference>
<gene>
    <name evidence="6" type="ordered locus">LSA_00820</name>
</gene>
<keyword evidence="2" id="KW-0805">Transcription regulation</keyword>
<reference evidence="6 7" key="1">
    <citation type="journal article" date="2011" name="Microb. Cell Fact.">
        <title>Genomic analysis reveals Lactobacillus sanfranciscensis as stable element in traditional sourdoughs.</title>
        <authorList>
            <person name="Vogel R.F."/>
            <person name="Pavlovic M."/>
            <person name="Ehrmann M.A."/>
            <person name="Wiezer A."/>
            <person name="Liesegang H."/>
            <person name="Offschanka S."/>
            <person name="Voget S."/>
            <person name="Angelov A."/>
            <person name="Bocker G."/>
            <person name="Liebl W."/>
        </authorList>
    </citation>
    <scope>NUCLEOTIDE SEQUENCE [LARGE SCALE GENOMIC DNA]</scope>
    <source>
        <strain evidence="6 7">TMW 1.1304</strain>
    </source>
</reference>
<evidence type="ECO:0000313" key="6">
    <source>
        <dbReference type="EMBL" id="AEN98568.1"/>
    </source>
</evidence>
<dbReference type="GO" id="GO:0003700">
    <property type="term" value="F:DNA-binding transcription factor activity"/>
    <property type="evidence" value="ECO:0007669"/>
    <property type="project" value="InterPro"/>
</dbReference>
<dbReference type="eggNOG" id="COG0789">
    <property type="taxonomic scope" value="Bacteria"/>
</dbReference>
<dbReference type="Pfam" id="PF13411">
    <property type="entry name" value="MerR_1"/>
    <property type="match status" value="1"/>
</dbReference>
<sequence>MTAQYSIGEFAKLTGLSTYTLRYYEKEKLITPARDNHERRFYTEHDIKWVGFLLHLKGTGMSMNEIKQYVKLRAQGDETIPARRELLNQVQARCVAQIEEMKMNLHVLSKKIDWYDGKLDHSITSSFDDYLNKE</sequence>
<dbReference type="EMBL" id="CP002461">
    <property type="protein sequence ID" value="AEN98568.1"/>
    <property type="molecule type" value="Genomic_DNA"/>
</dbReference>
<proteinExistence type="predicted"/>
<dbReference type="KEGG" id="lsn:LSA_00820"/>
<accession>G2KTX5</accession>
<evidence type="ECO:0000256" key="1">
    <source>
        <dbReference type="ARBA" id="ARBA00022491"/>
    </source>
</evidence>
<keyword evidence="4" id="KW-0804">Transcription</keyword>
<feature type="domain" description="HTH merR-type" evidence="5">
    <location>
        <begin position="4"/>
        <end position="72"/>
    </location>
</feature>
<keyword evidence="7" id="KW-1185">Reference proteome</keyword>
<evidence type="ECO:0000256" key="3">
    <source>
        <dbReference type="ARBA" id="ARBA00023125"/>
    </source>
</evidence>
<dbReference type="PRINTS" id="PR00040">
    <property type="entry name" value="HTHMERR"/>
</dbReference>
<dbReference type="SMART" id="SM00422">
    <property type="entry name" value="HTH_MERR"/>
    <property type="match status" value="1"/>
</dbReference>
<dbReference type="RefSeq" id="WP_014081433.1">
    <property type="nucleotide sequence ID" value="NC_015978.1"/>
</dbReference>
<keyword evidence="1" id="KW-0678">Repressor</keyword>
<dbReference type="STRING" id="714313.LSA_00820"/>
<dbReference type="HOGENOM" id="CLU_060077_8_3_9"/>
<dbReference type="PROSITE" id="PS50937">
    <property type="entry name" value="HTH_MERR_2"/>
    <property type="match status" value="1"/>
</dbReference>
<dbReference type="Gene3D" id="1.10.1660.10">
    <property type="match status" value="1"/>
</dbReference>
<dbReference type="GO" id="GO:0003677">
    <property type="term" value="F:DNA binding"/>
    <property type="evidence" value="ECO:0007669"/>
    <property type="project" value="UniProtKB-KW"/>
</dbReference>
<protein>
    <recommendedName>
        <fullName evidence="5">HTH merR-type domain-containing protein</fullName>
    </recommendedName>
</protein>
<dbReference type="InterPro" id="IPR000551">
    <property type="entry name" value="MerR-type_HTH_dom"/>
</dbReference>
<name>G2KTX5_FRUST</name>
<dbReference type="OrthoDB" id="9811174at2"/>
<dbReference type="Proteomes" id="UP000001285">
    <property type="component" value="Chromosome"/>
</dbReference>
<dbReference type="SUPFAM" id="SSF46955">
    <property type="entry name" value="Putative DNA-binding domain"/>
    <property type="match status" value="1"/>
</dbReference>
<evidence type="ECO:0000313" key="7">
    <source>
        <dbReference type="Proteomes" id="UP000001285"/>
    </source>
</evidence>
<dbReference type="InterPro" id="IPR009061">
    <property type="entry name" value="DNA-bd_dom_put_sf"/>
</dbReference>
<dbReference type="CDD" id="cd01109">
    <property type="entry name" value="HTH_YyaN"/>
    <property type="match status" value="1"/>
</dbReference>
<dbReference type="AlphaFoldDB" id="G2KTX5"/>
<keyword evidence="3" id="KW-0238">DNA-binding</keyword>
<evidence type="ECO:0000259" key="5">
    <source>
        <dbReference type="PROSITE" id="PS50937"/>
    </source>
</evidence>
<dbReference type="PANTHER" id="PTHR30204:SF69">
    <property type="entry name" value="MERR-FAMILY TRANSCRIPTIONAL REGULATOR"/>
    <property type="match status" value="1"/>
</dbReference>